<dbReference type="PANTHER" id="PTHR28554">
    <property type="entry name" value="39S RIBOSOMAL PROTEIN L45, MITOCHONDRIAL"/>
    <property type="match status" value="1"/>
</dbReference>
<feature type="domain" description="Tim44-like" evidence="9">
    <location>
        <begin position="136"/>
        <end position="284"/>
    </location>
</feature>
<evidence type="ECO:0000256" key="2">
    <source>
        <dbReference type="ARBA" id="ARBA00022946"/>
    </source>
</evidence>
<protein>
    <recommendedName>
        <fullName evidence="7">Large ribosomal subunit protein mL45</fullName>
    </recommendedName>
    <alternativeName>
        <fullName evidence="8">39S ribosomal protein L45, mitochondrial</fullName>
    </alternativeName>
</protein>
<dbReference type="Pfam" id="PF04280">
    <property type="entry name" value="Tim44"/>
    <property type="match status" value="1"/>
</dbReference>
<dbReference type="GO" id="GO:0005739">
    <property type="term" value="C:mitochondrion"/>
    <property type="evidence" value="ECO:0007669"/>
    <property type="project" value="UniProtKB-SubCell"/>
</dbReference>
<dbReference type="InterPro" id="IPR051975">
    <property type="entry name" value="mtLSU_mL45"/>
</dbReference>
<reference evidence="10" key="1">
    <citation type="submission" date="2021-12" db="EMBL/GenBank/DDBJ databases">
        <authorList>
            <person name="King R."/>
        </authorList>
    </citation>
    <scope>NUCLEOTIDE SEQUENCE</scope>
</reference>
<dbReference type="Proteomes" id="UP001154078">
    <property type="component" value="Chromosome 2"/>
</dbReference>
<keyword evidence="11" id="KW-1185">Reference proteome</keyword>
<name>A0A9P0AXE7_BRAAE</name>
<keyword evidence="4" id="KW-0496">Mitochondrion</keyword>
<keyword evidence="2" id="KW-0809">Transit peptide</keyword>
<dbReference type="InterPro" id="IPR007379">
    <property type="entry name" value="Tim44-like_dom"/>
</dbReference>
<keyword evidence="3" id="KW-0689">Ribosomal protein</keyword>
<organism evidence="10 11">
    <name type="scientific">Brassicogethes aeneus</name>
    <name type="common">Rape pollen beetle</name>
    <name type="synonym">Meligethes aeneus</name>
    <dbReference type="NCBI Taxonomy" id="1431903"/>
    <lineage>
        <taxon>Eukaryota</taxon>
        <taxon>Metazoa</taxon>
        <taxon>Ecdysozoa</taxon>
        <taxon>Arthropoda</taxon>
        <taxon>Hexapoda</taxon>
        <taxon>Insecta</taxon>
        <taxon>Pterygota</taxon>
        <taxon>Neoptera</taxon>
        <taxon>Endopterygota</taxon>
        <taxon>Coleoptera</taxon>
        <taxon>Polyphaga</taxon>
        <taxon>Cucujiformia</taxon>
        <taxon>Nitidulidae</taxon>
        <taxon>Meligethinae</taxon>
        <taxon>Brassicogethes</taxon>
    </lineage>
</organism>
<keyword evidence="5" id="KW-0687">Ribonucleoprotein</keyword>
<accession>A0A9P0AXE7</accession>
<dbReference type="InterPro" id="IPR032710">
    <property type="entry name" value="NTF2-like_dom_sf"/>
</dbReference>
<evidence type="ECO:0000313" key="10">
    <source>
        <dbReference type="EMBL" id="CAH0550135.1"/>
    </source>
</evidence>
<dbReference type="PANTHER" id="PTHR28554:SF1">
    <property type="entry name" value="LARGE RIBOSOMAL SUBUNIT PROTEIN ML45"/>
    <property type="match status" value="1"/>
</dbReference>
<evidence type="ECO:0000256" key="5">
    <source>
        <dbReference type="ARBA" id="ARBA00023274"/>
    </source>
</evidence>
<dbReference type="SUPFAM" id="SSF54427">
    <property type="entry name" value="NTF2-like"/>
    <property type="match status" value="1"/>
</dbReference>
<dbReference type="AlphaFoldDB" id="A0A9P0AXE7"/>
<evidence type="ECO:0000259" key="9">
    <source>
        <dbReference type="SMART" id="SM00978"/>
    </source>
</evidence>
<gene>
    <name evidence="10" type="ORF">MELIAE_LOCUS3032</name>
</gene>
<evidence type="ECO:0000256" key="3">
    <source>
        <dbReference type="ARBA" id="ARBA00022980"/>
    </source>
</evidence>
<dbReference type="EMBL" id="OV121133">
    <property type="protein sequence ID" value="CAH0550135.1"/>
    <property type="molecule type" value="Genomic_DNA"/>
</dbReference>
<evidence type="ECO:0000256" key="7">
    <source>
        <dbReference type="ARBA" id="ARBA00039448"/>
    </source>
</evidence>
<dbReference type="GO" id="GO:0005840">
    <property type="term" value="C:ribosome"/>
    <property type="evidence" value="ECO:0007669"/>
    <property type="project" value="UniProtKB-KW"/>
</dbReference>
<evidence type="ECO:0000256" key="8">
    <source>
        <dbReference type="ARBA" id="ARBA00043031"/>
    </source>
</evidence>
<sequence length="332" mass="38129">MALRIANTLGLKLLQESACGFLAPIASTANTQIVRHRRTKHWDPKWKLLRRLKVMKVDLPKFDEKWEDLSEEEIRSKLKEQGVLPPRPWAEGQYFISNTGGIFEAYVPPEGDGKVSPISAQGAKQSLEFLGKKSKTMMAIRKVRQFEEEFDSLKFCKEATGIYIKMHEYMLDGDEDKLAEVATERALPEIMHNMKNKTIRWRYIKDVELPRIVHARCTDVISKENIFGQITVRFHTQQTLAIYDRFGRLIHGSEIIAKDVLEYVVFEKHLASQYGVWRVHAKIIPDWMPPKEPSPITFKKLPAPVSKEVEIVEEKPLASPSVNKNEPQPAVA</sequence>
<evidence type="ECO:0000256" key="4">
    <source>
        <dbReference type="ARBA" id="ARBA00023128"/>
    </source>
</evidence>
<proteinExistence type="inferred from homology"/>
<dbReference type="FunFam" id="3.10.450.240:FF:000003">
    <property type="entry name" value="39S ribosomal protein L45, mitochondrial"/>
    <property type="match status" value="1"/>
</dbReference>
<dbReference type="GO" id="GO:1990904">
    <property type="term" value="C:ribonucleoprotein complex"/>
    <property type="evidence" value="ECO:0007669"/>
    <property type="project" value="UniProtKB-KW"/>
</dbReference>
<dbReference type="Gene3D" id="3.10.450.240">
    <property type="match status" value="1"/>
</dbReference>
<comment type="subcellular location">
    <subcellularLocation>
        <location evidence="1">Mitochondrion</location>
    </subcellularLocation>
</comment>
<evidence type="ECO:0000256" key="1">
    <source>
        <dbReference type="ARBA" id="ARBA00004173"/>
    </source>
</evidence>
<dbReference type="OrthoDB" id="19619at2759"/>
<evidence type="ECO:0000256" key="6">
    <source>
        <dbReference type="ARBA" id="ARBA00038073"/>
    </source>
</evidence>
<comment type="similarity">
    <text evidence="6">Belongs to the mitochondrion-specific ribosomal protein mL45 family.</text>
</comment>
<evidence type="ECO:0000313" key="11">
    <source>
        <dbReference type="Proteomes" id="UP001154078"/>
    </source>
</evidence>
<dbReference type="SMART" id="SM00978">
    <property type="entry name" value="Tim44"/>
    <property type="match status" value="1"/>
</dbReference>